<reference evidence="4 5" key="1">
    <citation type="submission" date="2024-02" db="EMBL/GenBank/DDBJ databases">
        <authorList>
            <person name="Chen Y."/>
            <person name="Shah S."/>
            <person name="Dougan E. K."/>
            <person name="Thang M."/>
            <person name="Chan C."/>
        </authorList>
    </citation>
    <scope>NUCLEOTIDE SEQUENCE [LARGE SCALE GENOMIC DNA]</scope>
</reference>
<sequence>MQQGYKVTQATLIRGEDLSSDVESSHGSHADDETHTRTLDPSDPDVYLDALFGPLYFKLERIRKDGDPWPRFSDYRLVCIFLLLNLFLQLAIALKIRQVGLQTYGDVGDQLMSGTCWRVSNHPQFIGVLYPEEFEGLTDSSTFDFDCSQPILTLSMFPGNVDLNHDGFWSSEEVDKKEQQMAQIGSAMADDMTPVFSKMAMYDQKNRPGSRSSSTGASTKLDMDFFKHYKGHIQVCLANDKNLCGNLEVSKQLPEMLPGFKDASDRVDECETTMKEFCSKIFGKDYKFINEKTSELCGDSSFDRAGDVNTVKYSAVATYVGEADSILARTFVSFLILLLFIWVMLLITEFRYIWNFFQVIWSLPSTDNSDTDFASVEDGKFTVTKLPLCHKVFALLAIGVPRLVIACVVLYVGANFLAITNTLQDLVLNCTALGFLLEVDQMIHTGL</sequence>
<feature type="non-terminal residue" evidence="4">
    <location>
        <position position="447"/>
    </location>
</feature>
<organism evidence="4 5">
    <name type="scientific">Durusdinium trenchii</name>
    <dbReference type="NCBI Taxonomy" id="1381693"/>
    <lineage>
        <taxon>Eukaryota</taxon>
        <taxon>Sar</taxon>
        <taxon>Alveolata</taxon>
        <taxon>Dinophyceae</taxon>
        <taxon>Suessiales</taxon>
        <taxon>Symbiodiniaceae</taxon>
        <taxon>Durusdinium</taxon>
    </lineage>
</organism>
<feature type="compositionally biased region" description="Basic and acidic residues" evidence="1">
    <location>
        <begin position="23"/>
        <end position="40"/>
    </location>
</feature>
<proteinExistence type="predicted"/>
<protein>
    <submittedName>
        <fullName evidence="4">Uncharacterized protein</fullName>
    </submittedName>
</protein>
<dbReference type="EMBL" id="CAXAMM010026141">
    <property type="protein sequence ID" value="CAK9058305.1"/>
    <property type="molecule type" value="Genomic_DNA"/>
</dbReference>
<evidence type="ECO:0000313" key="5">
    <source>
        <dbReference type="Proteomes" id="UP001642464"/>
    </source>
</evidence>
<keyword evidence="2" id="KW-1133">Transmembrane helix</keyword>
<feature type="transmembrane region" description="Helical" evidence="2">
    <location>
        <begin position="331"/>
        <end position="354"/>
    </location>
</feature>
<keyword evidence="2" id="KW-0472">Membrane</keyword>
<feature type="transmembrane region" description="Helical" evidence="2">
    <location>
        <begin position="75"/>
        <end position="94"/>
    </location>
</feature>
<name>A0ABP0N3H6_9DINO</name>
<gene>
    <name evidence="3" type="ORF">SCF082_LOCUS31113</name>
    <name evidence="4" type="ORF">SCF082_LOCUS31114</name>
</gene>
<evidence type="ECO:0000256" key="1">
    <source>
        <dbReference type="SAM" id="MobiDB-lite"/>
    </source>
</evidence>
<evidence type="ECO:0000313" key="4">
    <source>
        <dbReference type="EMBL" id="CAK9058306.1"/>
    </source>
</evidence>
<evidence type="ECO:0000313" key="3">
    <source>
        <dbReference type="EMBL" id="CAK9058305.1"/>
    </source>
</evidence>
<accession>A0ABP0N3H6</accession>
<keyword evidence="5" id="KW-1185">Reference proteome</keyword>
<feature type="transmembrane region" description="Helical" evidence="2">
    <location>
        <begin position="392"/>
        <end position="414"/>
    </location>
</feature>
<feature type="region of interest" description="Disordered" evidence="1">
    <location>
        <begin position="18"/>
        <end position="41"/>
    </location>
</feature>
<dbReference type="EMBL" id="CAXAMM010026142">
    <property type="protein sequence ID" value="CAK9058306.1"/>
    <property type="molecule type" value="Genomic_DNA"/>
</dbReference>
<dbReference type="Proteomes" id="UP001642464">
    <property type="component" value="Unassembled WGS sequence"/>
</dbReference>
<keyword evidence="2" id="KW-0812">Transmembrane</keyword>
<evidence type="ECO:0000256" key="2">
    <source>
        <dbReference type="SAM" id="Phobius"/>
    </source>
</evidence>
<comment type="caution">
    <text evidence="4">The sequence shown here is derived from an EMBL/GenBank/DDBJ whole genome shotgun (WGS) entry which is preliminary data.</text>
</comment>